<gene>
    <name evidence="16" type="ORF">MX989_04395</name>
    <name evidence="15" type="ORF">SS37_24755</name>
</gene>
<keyword evidence="7" id="KW-0479">Metal-binding</keyword>
<keyword evidence="4" id="KW-1003">Cell membrane</keyword>
<dbReference type="AlphaFoldDB" id="A0A0F0ZYK8"/>
<dbReference type="InterPro" id="IPR016174">
    <property type="entry name" value="Di-haem_cyt_TM"/>
</dbReference>
<evidence type="ECO:0000313" key="16">
    <source>
        <dbReference type="EMBL" id="MDR9945328.1"/>
    </source>
</evidence>
<keyword evidence="3" id="KW-0813">Transport</keyword>
<dbReference type="Pfam" id="PF01292">
    <property type="entry name" value="Ni_hydr_CYTB"/>
    <property type="match status" value="1"/>
</dbReference>
<dbReference type="InterPro" id="IPR052168">
    <property type="entry name" value="Cytochrome_b561_oxidase"/>
</dbReference>
<dbReference type="OrthoDB" id="1247465at2"/>
<feature type="transmembrane region" description="Helical" evidence="13">
    <location>
        <begin position="97"/>
        <end position="124"/>
    </location>
</feature>
<dbReference type="GO" id="GO:0022904">
    <property type="term" value="P:respiratory electron transport chain"/>
    <property type="evidence" value="ECO:0007669"/>
    <property type="project" value="InterPro"/>
</dbReference>
<comment type="caution">
    <text evidence="15">The sequence shown here is derived from an EMBL/GenBank/DDBJ whole genome shotgun (WGS) entry which is preliminary data.</text>
</comment>
<sequence length="195" mass="21636">MSTNKRLREHAPQHFNTLARSLHWLMAVMILAMLFIGAAMMTSLHHRIWLIDLHRPLGIAILLLALVRLVNRLLSRTPPLPADLPVWQVLAAKASHWVLYALMLAMPLLGWAQLSAAGVPIVMFDGFNLPPIVPASPALYAWCHDAHSLLAKLLFAVVLVHLSAALVHAWIYRDTVFASMAKGNKSASAVREELK</sequence>
<keyword evidence="6 13" id="KW-0812">Transmembrane</keyword>
<organism evidence="15 17">
    <name type="scientific">Enterobacter sichuanensis</name>
    <dbReference type="NCBI Taxonomy" id="2071710"/>
    <lineage>
        <taxon>Bacteria</taxon>
        <taxon>Pseudomonadati</taxon>
        <taxon>Pseudomonadota</taxon>
        <taxon>Gammaproteobacteria</taxon>
        <taxon>Enterobacterales</taxon>
        <taxon>Enterobacteriaceae</taxon>
        <taxon>Enterobacter</taxon>
        <taxon>Enterobacter cloacae complex</taxon>
    </lineage>
</organism>
<dbReference type="EMBL" id="JZYX01000093">
    <property type="protein sequence ID" value="KJN13994.1"/>
    <property type="molecule type" value="Genomic_DNA"/>
</dbReference>
<evidence type="ECO:0000256" key="9">
    <source>
        <dbReference type="ARBA" id="ARBA00022989"/>
    </source>
</evidence>
<dbReference type="Proteomes" id="UP001185068">
    <property type="component" value="Unassembled WGS sequence"/>
</dbReference>
<feature type="transmembrane region" description="Helical" evidence="13">
    <location>
        <begin position="149"/>
        <end position="172"/>
    </location>
</feature>
<reference evidence="16" key="2">
    <citation type="submission" date="2022-11" db="EMBL/GenBank/DDBJ databases">
        <title>blaNDM-1 and qnrB1 co-producing ST413 Enterobacter.</title>
        <authorList>
            <person name="Halder G."/>
            <person name="Chaudhuri B."/>
            <person name="Dutta S."/>
        </authorList>
    </citation>
    <scope>NUCLEOTIDE SEQUENCE</scope>
    <source>
        <strain evidence="16">PEER684</strain>
    </source>
</reference>
<keyword evidence="8" id="KW-0249">Electron transport</keyword>
<comment type="similarity">
    <text evidence="12">Belongs to the cytochrome b561 family.</text>
</comment>
<evidence type="ECO:0000256" key="7">
    <source>
        <dbReference type="ARBA" id="ARBA00022723"/>
    </source>
</evidence>
<evidence type="ECO:0000313" key="15">
    <source>
        <dbReference type="EMBL" id="KJN13994.1"/>
    </source>
</evidence>
<protein>
    <submittedName>
        <fullName evidence="15 16">Cytochrome b</fullName>
    </submittedName>
</protein>
<keyword evidence="11 13" id="KW-0472">Membrane</keyword>
<comment type="cofactor">
    <cofactor evidence="1">
        <name>heme b</name>
        <dbReference type="ChEBI" id="CHEBI:60344"/>
    </cofactor>
</comment>
<keyword evidence="5" id="KW-0349">Heme</keyword>
<feature type="transmembrane region" description="Helical" evidence="13">
    <location>
        <begin position="21"/>
        <end position="41"/>
    </location>
</feature>
<evidence type="ECO:0000256" key="3">
    <source>
        <dbReference type="ARBA" id="ARBA00022448"/>
    </source>
</evidence>
<evidence type="ECO:0000256" key="8">
    <source>
        <dbReference type="ARBA" id="ARBA00022982"/>
    </source>
</evidence>
<keyword evidence="10" id="KW-0408">Iron</keyword>
<dbReference type="PATRIC" id="fig|1619248.3.peg.5268"/>
<evidence type="ECO:0000256" key="12">
    <source>
        <dbReference type="ARBA" id="ARBA00037975"/>
    </source>
</evidence>
<dbReference type="InterPro" id="IPR011577">
    <property type="entry name" value="Cyt_b561_bac/Ni-Hgenase"/>
</dbReference>
<evidence type="ECO:0000256" key="4">
    <source>
        <dbReference type="ARBA" id="ARBA00022475"/>
    </source>
</evidence>
<dbReference type="Proteomes" id="UP000033352">
    <property type="component" value="Unassembled WGS sequence"/>
</dbReference>
<dbReference type="GO" id="GO:0009055">
    <property type="term" value="F:electron transfer activity"/>
    <property type="evidence" value="ECO:0007669"/>
    <property type="project" value="InterPro"/>
</dbReference>
<proteinExistence type="inferred from homology"/>
<evidence type="ECO:0000256" key="2">
    <source>
        <dbReference type="ARBA" id="ARBA00004651"/>
    </source>
</evidence>
<evidence type="ECO:0000256" key="6">
    <source>
        <dbReference type="ARBA" id="ARBA00022692"/>
    </source>
</evidence>
<name>A0A0F0ZYK8_9ENTR</name>
<evidence type="ECO:0000256" key="11">
    <source>
        <dbReference type="ARBA" id="ARBA00023136"/>
    </source>
</evidence>
<accession>A0A0F0ZYK8</accession>
<evidence type="ECO:0000256" key="5">
    <source>
        <dbReference type="ARBA" id="ARBA00022617"/>
    </source>
</evidence>
<evidence type="ECO:0000259" key="14">
    <source>
        <dbReference type="Pfam" id="PF01292"/>
    </source>
</evidence>
<evidence type="ECO:0000313" key="17">
    <source>
        <dbReference type="Proteomes" id="UP000033352"/>
    </source>
</evidence>
<reference evidence="15 17" key="1">
    <citation type="submission" date="2015-03" db="EMBL/GenBank/DDBJ databases">
        <authorList>
            <person name="McCorrison J."/>
            <person name="Sanka R."/>
            <person name="Adams M."/>
            <person name="Brinkac L."/>
            <person name="Nierman W."/>
            <person name="Sutton G."/>
            <person name="Nelson K."/>
            <person name="Kiedrowski L."/>
            <person name="Guerrero D."/>
            <person name="Bonomo R."/>
        </authorList>
    </citation>
    <scope>NUCLEOTIDE SEQUENCE [LARGE SCALE GENOMIC DNA]</scope>
    <source>
        <strain evidence="15 17">35699</strain>
    </source>
</reference>
<dbReference type="GO" id="GO:0020037">
    <property type="term" value="F:heme binding"/>
    <property type="evidence" value="ECO:0007669"/>
    <property type="project" value="TreeGrafter"/>
</dbReference>
<dbReference type="EMBL" id="JALLIR010000001">
    <property type="protein sequence ID" value="MDR9945328.1"/>
    <property type="molecule type" value="Genomic_DNA"/>
</dbReference>
<evidence type="ECO:0000256" key="10">
    <source>
        <dbReference type="ARBA" id="ARBA00023004"/>
    </source>
</evidence>
<dbReference type="GO" id="GO:0046872">
    <property type="term" value="F:metal ion binding"/>
    <property type="evidence" value="ECO:0007669"/>
    <property type="project" value="UniProtKB-KW"/>
</dbReference>
<evidence type="ECO:0000256" key="1">
    <source>
        <dbReference type="ARBA" id="ARBA00001970"/>
    </source>
</evidence>
<dbReference type="Gene3D" id="1.20.950.20">
    <property type="entry name" value="Transmembrane di-heme cytochromes, Chain C"/>
    <property type="match status" value="1"/>
</dbReference>
<dbReference type="SUPFAM" id="SSF81342">
    <property type="entry name" value="Transmembrane di-heme cytochromes"/>
    <property type="match status" value="1"/>
</dbReference>
<dbReference type="PANTHER" id="PTHR30529:SF6">
    <property type="entry name" value="BLL0291 PROTEIN"/>
    <property type="match status" value="1"/>
</dbReference>
<evidence type="ECO:0000256" key="13">
    <source>
        <dbReference type="SAM" id="Phobius"/>
    </source>
</evidence>
<feature type="transmembrane region" description="Helical" evidence="13">
    <location>
        <begin position="53"/>
        <end position="70"/>
    </location>
</feature>
<comment type="subcellular location">
    <subcellularLocation>
        <location evidence="2">Cell membrane</location>
        <topology evidence="2">Multi-pass membrane protein</topology>
    </subcellularLocation>
</comment>
<dbReference type="GO" id="GO:0005886">
    <property type="term" value="C:plasma membrane"/>
    <property type="evidence" value="ECO:0007669"/>
    <property type="project" value="UniProtKB-SubCell"/>
</dbReference>
<feature type="domain" description="Cytochrome b561 bacterial/Ni-hydrogenase" evidence="14">
    <location>
        <begin position="14"/>
        <end position="183"/>
    </location>
</feature>
<dbReference type="RefSeq" id="WP_045286923.1">
    <property type="nucleotide sequence ID" value="NZ_CP170190.1"/>
</dbReference>
<keyword evidence="9 13" id="KW-1133">Transmembrane helix</keyword>
<dbReference type="PANTHER" id="PTHR30529">
    <property type="entry name" value="CYTOCHROME B561"/>
    <property type="match status" value="1"/>
</dbReference>